<organism evidence="9 10">
    <name type="scientific">Nocardioides jiangsuensis</name>
    <dbReference type="NCBI Taxonomy" id="2866161"/>
    <lineage>
        <taxon>Bacteria</taxon>
        <taxon>Bacillati</taxon>
        <taxon>Actinomycetota</taxon>
        <taxon>Actinomycetes</taxon>
        <taxon>Propionibacteriales</taxon>
        <taxon>Nocardioidaceae</taxon>
        <taxon>Nocardioides</taxon>
    </lineage>
</organism>
<dbReference type="Pfam" id="PF03720">
    <property type="entry name" value="UDPG_MGDP_dh_C"/>
    <property type="match status" value="1"/>
</dbReference>
<dbReference type="SUPFAM" id="SSF51735">
    <property type="entry name" value="NAD(P)-binding Rossmann-fold domains"/>
    <property type="match status" value="1"/>
</dbReference>
<accession>A0ABS7RNU2</accession>
<comment type="similarity">
    <text evidence="2 7">Belongs to the UDP-glucose/GDP-mannose dehydrogenase family.</text>
</comment>
<dbReference type="PANTHER" id="PTHR43750">
    <property type="entry name" value="UDP-GLUCOSE 6-DEHYDROGENASE TUAD"/>
    <property type="match status" value="1"/>
</dbReference>
<dbReference type="Proteomes" id="UP000754710">
    <property type="component" value="Unassembled WGS sequence"/>
</dbReference>
<evidence type="ECO:0000256" key="3">
    <source>
        <dbReference type="ARBA" id="ARBA00012954"/>
    </source>
</evidence>
<dbReference type="PIRSF" id="PIRSF000124">
    <property type="entry name" value="UDPglc_GDPman_dh"/>
    <property type="match status" value="1"/>
</dbReference>
<evidence type="ECO:0000313" key="10">
    <source>
        <dbReference type="Proteomes" id="UP000754710"/>
    </source>
</evidence>
<feature type="domain" description="UDP-glucose/GDP-mannose dehydrogenase C-terminal" evidence="8">
    <location>
        <begin position="322"/>
        <end position="423"/>
    </location>
</feature>
<evidence type="ECO:0000256" key="2">
    <source>
        <dbReference type="ARBA" id="ARBA00006601"/>
    </source>
</evidence>
<dbReference type="EMBL" id="JAIEZQ010000003">
    <property type="protein sequence ID" value="MBY9076713.1"/>
    <property type="molecule type" value="Genomic_DNA"/>
</dbReference>
<keyword evidence="4 7" id="KW-0560">Oxidoreductase</keyword>
<evidence type="ECO:0000256" key="4">
    <source>
        <dbReference type="ARBA" id="ARBA00023002"/>
    </source>
</evidence>
<dbReference type="NCBIfam" id="TIGR03026">
    <property type="entry name" value="NDP-sugDHase"/>
    <property type="match status" value="1"/>
</dbReference>
<dbReference type="PIRSF" id="PIRSF500134">
    <property type="entry name" value="UDPglc_DH_bac"/>
    <property type="match status" value="1"/>
</dbReference>
<gene>
    <name evidence="9" type="ORF">K1X13_17925</name>
</gene>
<proteinExistence type="inferred from homology"/>
<dbReference type="InterPro" id="IPR017476">
    <property type="entry name" value="UDP-Glc/GDP-Man"/>
</dbReference>
<dbReference type="RefSeq" id="WP_221026500.1">
    <property type="nucleotide sequence ID" value="NZ_JAIEZQ010000003.1"/>
</dbReference>
<dbReference type="InterPro" id="IPR028357">
    <property type="entry name" value="UDPglc_DH_bac"/>
</dbReference>
<dbReference type="InterPro" id="IPR014026">
    <property type="entry name" value="UDP-Glc/GDP-Man_DH_dimer"/>
</dbReference>
<dbReference type="InterPro" id="IPR036220">
    <property type="entry name" value="UDP-Glc/GDP-Man_DH_C_sf"/>
</dbReference>
<evidence type="ECO:0000313" key="9">
    <source>
        <dbReference type="EMBL" id="MBY9076713.1"/>
    </source>
</evidence>
<comment type="caution">
    <text evidence="9">The sequence shown here is derived from an EMBL/GenBank/DDBJ whole genome shotgun (WGS) entry which is preliminary data.</text>
</comment>
<dbReference type="InterPro" id="IPR008927">
    <property type="entry name" value="6-PGluconate_DH-like_C_sf"/>
</dbReference>
<dbReference type="InterPro" id="IPR014027">
    <property type="entry name" value="UDP-Glc/GDP-Man_DH_C"/>
</dbReference>
<reference evidence="9 10" key="1">
    <citation type="submission" date="2021-08" db="EMBL/GenBank/DDBJ databases">
        <title>Nocardioides bacterium WL0053 sp. nov., isolated from the sediment.</title>
        <authorList>
            <person name="Wang L."/>
            <person name="Zhang D."/>
            <person name="Zhang A."/>
        </authorList>
    </citation>
    <scope>NUCLEOTIDE SEQUENCE [LARGE SCALE GENOMIC DNA]</scope>
    <source>
        <strain evidence="9 10">WL0053</strain>
    </source>
</reference>
<dbReference type="Gene3D" id="1.20.5.100">
    <property type="entry name" value="Cytochrome c1, transmembrane anchor, C-terminal"/>
    <property type="match status" value="1"/>
</dbReference>
<evidence type="ECO:0000259" key="8">
    <source>
        <dbReference type="SMART" id="SM00984"/>
    </source>
</evidence>
<dbReference type="SUPFAM" id="SSF52413">
    <property type="entry name" value="UDP-glucose/GDP-mannose dehydrogenase C-terminal domain"/>
    <property type="match status" value="1"/>
</dbReference>
<name>A0ABS7RNU2_9ACTN</name>
<dbReference type="SUPFAM" id="SSF48179">
    <property type="entry name" value="6-phosphogluconate dehydrogenase C-terminal domain-like"/>
    <property type="match status" value="1"/>
</dbReference>
<protein>
    <recommendedName>
        <fullName evidence="3 7">UDP-glucose 6-dehydrogenase</fullName>
        <ecNumber evidence="3 7">1.1.1.22</ecNumber>
    </recommendedName>
</protein>
<evidence type="ECO:0000256" key="5">
    <source>
        <dbReference type="ARBA" id="ARBA00023027"/>
    </source>
</evidence>
<keyword evidence="5 7" id="KW-0520">NAD</keyword>
<dbReference type="InterPro" id="IPR001732">
    <property type="entry name" value="UDP-Glc/GDP-Man_DH_N"/>
</dbReference>
<sequence>MSESVGVIGAGYLGTTHAACLAELGFDVLVAETDAARVAALRAGRLPFFEPGLAALLERHTASGQLRFTTSVQELADHADVHFICVGTPQRRNGLAADTTQVRTVVESLVPRLSRTTFLIGKSTVPVGTAAELSELSRALAPPGVLVEVAWNPEFMREGHAIVDTLAPDRLVFGVASTEAEKVLRHVYASVLARDVPVVVTDLTTSELVKVGANAFLATKISFANAMAELCEATGGDVLTLTEAIGHDVRIGHRFLTPGLGFGGGCLPKDIRALMARAGELGVSEVLTFLRQVDSINMRQRRKIVEMAVEECRGDVLGRRIAVLGASFKPETDDVRDSPALSVAAQLHLHGALVSVYDPRSNTNAARLYPALHYADSVASAVTGAHLVLHLTEWAEFSRLDPVELLALVDEPRIIDGRNALDPRRWRDAGWSYRAPGRPHLNGA</sequence>
<dbReference type="InterPro" id="IPR036291">
    <property type="entry name" value="NAD(P)-bd_dom_sf"/>
</dbReference>
<dbReference type="PANTHER" id="PTHR43750:SF3">
    <property type="entry name" value="UDP-GLUCOSE 6-DEHYDROGENASE TUAD"/>
    <property type="match status" value="1"/>
</dbReference>
<dbReference type="EC" id="1.1.1.22" evidence="3 7"/>
<evidence type="ECO:0000256" key="7">
    <source>
        <dbReference type="PIRNR" id="PIRNR000124"/>
    </source>
</evidence>
<keyword evidence="10" id="KW-1185">Reference proteome</keyword>
<comment type="pathway">
    <text evidence="1">Nucleotide-sugar biosynthesis; UDP-alpha-D-glucuronate biosynthesis; UDP-alpha-D-glucuronate from UDP-alpha-D-glucose: step 1/1.</text>
</comment>
<dbReference type="Pfam" id="PF00984">
    <property type="entry name" value="UDPG_MGDP_dh"/>
    <property type="match status" value="1"/>
</dbReference>
<dbReference type="SMART" id="SM00984">
    <property type="entry name" value="UDPG_MGDP_dh_C"/>
    <property type="match status" value="1"/>
</dbReference>
<comment type="catalytic activity">
    <reaction evidence="6 7">
        <text>UDP-alpha-D-glucose + 2 NAD(+) + H2O = UDP-alpha-D-glucuronate + 2 NADH + 3 H(+)</text>
        <dbReference type="Rhea" id="RHEA:23596"/>
        <dbReference type="ChEBI" id="CHEBI:15377"/>
        <dbReference type="ChEBI" id="CHEBI:15378"/>
        <dbReference type="ChEBI" id="CHEBI:57540"/>
        <dbReference type="ChEBI" id="CHEBI:57945"/>
        <dbReference type="ChEBI" id="CHEBI:58052"/>
        <dbReference type="ChEBI" id="CHEBI:58885"/>
        <dbReference type="EC" id="1.1.1.22"/>
    </reaction>
</comment>
<evidence type="ECO:0000256" key="6">
    <source>
        <dbReference type="ARBA" id="ARBA00047473"/>
    </source>
</evidence>
<dbReference type="Pfam" id="PF03721">
    <property type="entry name" value="UDPG_MGDP_dh_N"/>
    <property type="match status" value="1"/>
</dbReference>
<dbReference type="Gene3D" id="3.40.50.720">
    <property type="entry name" value="NAD(P)-binding Rossmann-like Domain"/>
    <property type="match status" value="2"/>
</dbReference>
<evidence type="ECO:0000256" key="1">
    <source>
        <dbReference type="ARBA" id="ARBA00004701"/>
    </source>
</evidence>